<dbReference type="AlphaFoldDB" id="A0A8S3FK13"/>
<accession>A0A8S3FK13</accession>
<dbReference type="Proteomes" id="UP000681720">
    <property type="component" value="Unassembled WGS sequence"/>
</dbReference>
<evidence type="ECO:0000313" key="2">
    <source>
        <dbReference type="EMBL" id="CAF5204297.1"/>
    </source>
</evidence>
<dbReference type="Proteomes" id="UP000681967">
    <property type="component" value="Unassembled WGS sequence"/>
</dbReference>
<reference evidence="1" key="1">
    <citation type="submission" date="2021-02" db="EMBL/GenBank/DDBJ databases">
        <authorList>
            <person name="Nowell W R."/>
        </authorList>
    </citation>
    <scope>NUCLEOTIDE SEQUENCE</scope>
</reference>
<comment type="caution">
    <text evidence="1">The sequence shown here is derived from an EMBL/GenBank/DDBJ whole genome shotgun (WGS) entry which is preliminary data.</text>
</comment>
<organism evidence="1 3">
    <name type="scientific">Rotaria magnacalcarata</name>
    <dbReference type="NCBI Taxonomy" id="392030"/>
    <lineage>
        <taxon>Eukaryota</taxon>
        <taxon>Metazoa</taxon>
        <taxon>Spiralia</taxon>
        <taxon>Gnathifera</taxon>
        <taxon>Rotifera</taxon>
        <taxon>Eurotatoria</taxon>
        <taxon>Bdelloidea</taxon>
        <taxon>Philodinida</taxon>
        <taxon>Philodinidae</taxon>
        <taxon>Rotaria</taxon>
    </lineage>
</organism>
<protein>
    <submittedName>
        <fullName evidence="1">Uncharacterized protein</fullName>
    </submittedName>
</protein>
<sequence length="158" mass="18603">MNEDTRPDQQLDGCLTHLELLLLLMSNNVIKRIEEKLQNKISGANESDEDDNDDEENRSGIMTDIKFTFDQVYHEYAKYVLKNHKYFYDKAVVRKTFLRLIERGFIRRYFGRYAPVDEPLSGEHTMVMVINSDELKQYVESKSLPAEIKRYAKSNTII</sequence>
<evidence type="ECO:0000313" key="1">
    <source>
        <dbReference type="EMBL" id="CAF5126235.1"/>
    </source>
</evidence>
<evidence type="ECO:0000313" key="3">
    <source>
        <dbReference type="Proteomes" id="UP000681967"/>
    </source>
</evidence>
<gene>
    <name evidence="1" type="ORF">BYL167_LOCUS67825</name>
    <name evidence="2" type="ORF">GIL414_LOCUS77606</name>
</gene>
<proteinExistence type="predicted"/>
<dbReference type="EMBL" id="CAJOBH010246447">
    <property type="protein sequence ID" value="CAF5126235.1"/>
    <property type="molecule type" value="Genomic_DNA"/>
</dbReference>
<dbReference type="EMBL" id="CAJOBJ010348023">
    <property type="protein sequence ID" value="CAF5204297.1"/>
    <property type="molecule type" value="Genomic_DNA"/>
</dbReference>
<name>A0A8S3FK13_9BILA</name>